<keyword evidence="3" id="KW-0539">Nucleus</keyword>
<accession>A0A915EN07</accession>
<dbReference type="InterPro" id="IPR010756">
    <property type="entry name" value="Tls1-like"/>
</dbReference>
<dbReference type="GO" id="GO:0005681">
    <property type="term" value="C:spliceosomal complex"/>
    <property type="evidence" value="ECO:0007669"/>
    <property type="project" value="TreeGrafter"/>
</dbReference>
<dbReference type="PANTHER" id="PTHR13486:SF2">
    <property type="entry name" value="SPLICING FACTOR C9ORF78"/>
    <property type="match status" value="1"/>
</dbReference>
<evidence type="ECO:0000256" key="2">
    <source>
        <dbReference type="ARBA" id="ARBA00007643"/>
    </source>
</evidence>
<dbReference type="AlphaFoldDB" id="A0A915EN07"/>
<dbReference type="PANTHER" id="PTHR13486">
    <property type="entry name" value="TELOMERE LENGTH AND SILENCING PROTEIN 1 TLS1 FAMILY MEMBER"/>
    <property type="match status" value="1"/>
</dbReference>
<feature type="region of interest" description="Disordered" evidence="4">
    <location>
        <begin position="1"/>
        <end position="40"/>
    </location>
</feature>
<dbReference type="Pfam" id="PF07052">
    <property type="entry name" value="Hep_59"/>
    <property type="match status" value="1"/>
</dbReference>
<evidence type="ECO:0000313" key="6">
    <source>
        <dbReference type="WBParaSite" id="jg7979"/>
    </source>
</evidence>
<organism evidence="5 6">
    <name type="scientific">Ditylenchus dipsaci</name>
    <dbReference type="NCBI Taxonomy" id="166011"/>
    <lineage>
        <taxon>Eukaryota</taxon>
        <taxon>Metazoa</taxon>
        <taxon>Ecdysozoa</taxon>
        <taxon>Nematoda</taxon>
        <taxon>Chromadorea</taxon>
        <taxon>Rhabditida</taxon>
        <taxon>Tylenchina</taxon>
        <taxon>Tylenchomorpha</taxon>
        <taxon>Sphaerularioidea</taxon>
        <taxon>Anguinidae</taxon>
        <taxon>Anguininae</taxon>
        <taxon>Ditylenchus</taxon>
    </lineage>
</organism>
<comment type="similarity">
    <text evidence="2">Belongs to the TLS1 family.</text>
</comment>
<dbReference type="GO" id="GO:0000398">
    <property type="term" value="P:mRNA splicing, via spliceosome"/>
    <property type="evidence" value="ECO:0007669"/>
    <property type="project" value="TreeGrafter"/>
</dbReference>
<name>A0A915EN07_9BILA</name>
<feature type="compositionally biased region" description="Basic residues" evidence="4">
    <location>
        <begin position="9"/>
        <end position="19"/>
    </location>
</feature>
<comment type="subcellular location">
    <subcellularLocation>
        <location evidence="1">Nucleus</location>
    </subcellularLocation>
</comment>
<sequence length="239" mass="27208">MEPTDATFRKPKKLRHPRSRGNEVTIGQADGDEEGTEDEVEAKISDIREAQKSRERRSGMTAVECAVGKEMAREFNELDEDPFRMKGGGMLRLSDDRKAALAAADIENDIKEQFKKETLLRDENEEMRNYIDSRLHKNDGTDQESTEPSSKKFKAGAGIEESILFRAAEKVKGYASKSNDELLSNQMLVGIPEVDLGIDVRMDNIVATEKKKIELMQKRRYPSQNNFDVVFVWFLLQSQ</sequence>
<protein>
    <submittedName>
        <fullName evidence="6">Uncharacterized protein</fullName>
    </submittedName>
</protein>
<keyword evidence="5" id="KW-1185">Reference proteome</keyword>
<evidence type="ECO:0000313" key="5">
    <source>
        <dbReference type="Proteomes" id="UP000887574"/>
    </source>
</evidence>
<feature type="region of interest" description="Disordered" evidence="4">
    <location>
        <begin position="133"/>
        <end position="153"/>
    </location>
</feature>
<evidence type="ECO:0000256" key="3">
    <source>
        <dbReference type="ARBA" id="ARBA00023242"/>
    </source>
</evidence>
<dbReference type="Proteomes" id="UP000887574">
    <property type="component" value="Unplaced"/>
</dbReference>
<feature type="compositionally biased region" description="Acidic residues" evidence="4">
    <location>
        <begin position="30"/>
        <end position="40"/>
    </location>
</feature>
<evidence type="ECO:0000256" key="1">
    <source>
        <dbReference type="ARBA" id="ARBA00004123"/>
    </source>
</evidence>
<evidence type="ECO:0000256" key="4">
    <source>
        <dbReference type="SAM" id="MobiDB-lite"/>
    </source>
</evidence>
<dbReference type="WBParaSite" id="jg7979">
    <property type="protein sequence ID" value="jg7979"/>
    <property type="gene ID" value="jg7979"/>
</dbReference>
<reference evidence="6" key="1">
    <citation type="submission" date="2022-11" db="UniProtKB">
        <authorList>
            <consortium name="WormBaseParasite"/>
        </authorList>
    </citation>
    <scope>IDENTIFICATION</scope>
</reference>
<proteinExistence type="inferred from homology"/>